<protein>
    <submittedName>
        <fullName evidence="2">Uncharacterized protein</fullName>
    </submittedName>
</protein>
<dbReference type="InterPro" id="IPR038404">
    <property type="entry name" value="TRAP_DctP_sf"/>
</dbReference>
<name>A0AB39C2L2_9CAUD</name>
<accession>A0AB39C2L2</accession>
<feature type="region of interest" description="Disordered" evidence="1">
    <location>
        <begin position="185"/>
        <end position="232"/>
    </location>
</feature>
<proteinExistence type="predicted"/>
<dbReference type="Gene3D" id="3.40.190.170">
    <property type="entry name" value="Bacterial extracellular solute-binding protein, family 7"/>
    <property type="match status" value="1"/>
</dbReference>
<evidence type="ECO:0000313" key="2">
    <source>
        <dbReference type="EMBL" id="XDJ01098.1"/>
    </source>
</evidence>
<sequence>MWKYLINKEAFDALPPEQQAAYKAAGTTGNYVLNIEGMPDTEAMQQQIADMQARLGTIDAEKAAEAEKARQAALELAKKNGDFKTIEEDYKRQIAELNGKIEGFGKQRRDDFLNAQIDKLAAELGGKEYAALFKPALQQRIAVEGGEDGGEFIARVLKDGKPSAMSVNDLIGEFRENPTYKPVCVAPASSGTGRHHAPTPTPTPSPSASVDDVRGKQLSRAEQIAASIDAGE</sequence>
<dbReference type="EMBL" id="PP926510">
    <property type="protein sequence ID" value="XDJ01098.1"/>
    <property type="molecule type" value="Genomic_DNA"/>
</dbReference>
<evidence type="ECO:0000256" key="1">
    <source>
        <dbReference type="SAM" id="MobiDB-lite"/>
    </source>
</evidence>
<organism evidence="2">
    <name type="scientific">Klebsiella phage PMBT64</name>
    <dbReference type="NCBI Taxonomy" id="3229740"/>
    <lineage>
        <taxon>Viruses</taxon>
        <taxon>Duplodnaviria</taxon>
        <taxon>Heunggongvirae</taxon>
        <taxon>Uroviricota</taxon>
        <taxon>Caudoviricetes</taxon>
    </lineage>
</organism>
<reference evidence="2" key="1">
    <citation type="submission" date="2024-06" db="EMBL/GenBank/DDBJ databases">
        <title>This phage originates from the Bacteriophage catalogue of the Bacteriophage Competence Centre, Department of Microbiology und Biotechnology, Max Rubner-Institut, Kiel, Germany.</title>
        <authorList>
            <person name="Sprotte S."/>
            <person name="Brinks E."/>
            <person name="Hille F."/>
        </authorList>
    </citation>
    <scope>NUCLEOTIDE SEQUENCE</scope>
</reference>